<keyword evidence="2" id="KW-1185">Reference proteome</keyword>
<organism evidence="1 2">
    <name type="scientific">Protopolystoma xenopodis</name>
    <dbReference type="NCBI Taxonomy" id="117903"/>
    <lineage>
        <taxon>Eukaryota</taxon>
        <taxon>Metazoa</taxon>
        <taxon>Spiralia</taxon>
        <taxon>Lophotrochozoa</taxon>
        <taxon>Platyhelminthes</taxon>
        <taxon>Monogenea</taxon>
        <taxon>Polyopisthocotylea</taxon>
        <taxon>Polystomatidea</taxon>
        <taxon>Polystomatidae</taxon>
        <taxon>Protopolystoma</taxon>
    </lineage>
</organism>
<proteinExistence type="predicted"/>
<name>A0A448X236_9PLAT</name>
<evidence type="ECO:0000313" key="1">
    <source>
        <dbReference type="EMBL" id="VEL25913.1"/>
    </source>
</evidence>
<dbReference type="EMBL" id="CAAALY010076969">
    <property type="protein sequence ID" value="VEL25913.1"/>
    <property type="molecule type" value="Genomic_DNA"/>
</dbReference>
<comment type="caution">
    <text evidence="1">The sequence shown here is derived from an EMBL/GenBank/DDBJ whole genome shotgun (WGS) entry which is preliminary data.</text>
</comment>
<gene>
    <name evidence="1" type="ORF">PXEA_LOCUS19353</name>
</gene>
<evidence type="ECO:0000313" key="2">
    <source>
        <dbReference type="Proteomes" id="UP000784294"/>
    </source>
</evidence>
<reference evidence="1" key="1">
    <citation type="submission" date="2018-11" db="EMBL/GenBank/DDBJ databases">
        <authorList>
            <consortium name="Pathogen Informatics"/>
        </authorList>
    </citation>
    <scope>NUCLEOTIDE SEQUENCE</scope>
</reference>
<accession>A0A448X236</accession>
<dbReference type="Proteomes" id="UP000784294">
    <property type="component" value="Unassembled WGS sequence"/>
</dbReference>
<protein>
    <submittedName>
        <fullName evidence="1">Uncharacterized protein</fullName>
    </submittedName>
</protein>
<sequence>MLFLYHTQSPYLEQFCRDVLCHPGVEPGLELKRSSSEKVYSSTYLGTSEHSQPPVETGKPMQVSFSIGSFISYFTFFF</sequence>
<dbReference type="AlphaFoldDB" id="A0A448X236"/>